<sequence length="56" mass="6364">MGLDKSSMLEWEPEFGPLTLGTSTRSPRSIQPGLVLSNIEFILDDCTLNWTWPVRK</sequence>
<dbReference type="EMBL" id="CP019471">
    <property type="protein sequence ID" value="UQC73446.1"/>
    <property type="molecule type" value="Genomic_DNA"/>
</dbReference>
<accession>A0A9Q8W7T7</accession>
<name>A0A9Q8W7T7_9PEZI</name>
<dbReference type="KEGG" id="clup:CLUP02_00090"/>
<dbReference type="Proteomes" id="UP000830671">
    <property type="component" value="Chromosome 1"/>
</dbReference>
<evidence type="ECO:0000313" key="2">
    <source>
        <dbReference type="Proteomes" id="UP000830671"/>
    </source>
</evidence>
<organism evidence="1 2">
    <name type="scientific">Colletotrichum lupini</name>
    <dbReference type="NCBI Taxonomy" id="145971"/>
    <lineage>
        <taxon>Eukaryota</taxon>
        <taxon>Fungi</taxon>
        <taxon>Dikarya</taxon>
        <taxon>Ascomycota</taxon>
        <taxon>Pezizomycotina</taxon>
        <taxon>Sordariomycetes</taxon>
        <taxon>Hypocreomycetidae</taxon>
        <taxon>Glomerellales</taxon>
        <taxon>Glomerellaceae</taxon>
        <taxon>Colletotrichum</taxon>
        <taxon>Colletotrichum acutatum species complex</taxon>
    </lineage>
</organism>
<protein>
    <submittedName>
        <fullName evidence="1">Uncharacterized protein</fullName>
    </submittedName>
</protein>
<dbReference type="RefSeq" id="XP_049135100.1">
    <property type="nucleotide sequence ID" value="XM_049279143.1"/>
</dbReference>
<dbReference type="AlphaFoldDB" id="A0A9Q8W7T7"/>
<reference evidence="1" key="1">
    <citation type="journal article" date="2021" name="Mol. Plant Microbe Interact.">
        <title>Complete Genome Sequence of the Plant-Pathogenic Fungus Colletotrichum lupini.</title>
        <authorList>
            <person name="Baroncelli R."/>
            <person name="Pensec F."/>
            <person name="Da Lio D."/>
            <person name="Boufleur T."/>
            <person name="Vicente I."/>
            <person name="Sarrocco S."/>
            <person name="Picot A."/>
            <person name="Baraldi E."/>
            <person name="Sukno S."/>
            <person name="Thon M."/>
            <person name="Le Floch G."/>
        </authorList>
    </citation>
    <scope>NUCLEOTIDE SEQUENCE</scope>
    <source>
        <strain evidence="1">IMI 504893</strain>
    </source>
</reference>
<gene>
    <name evidence="1" type="ORF">CLUP02_00090</name>
</gene>
<evidence type="ECO:0000313" key="1">
    <source>
        <dbReference type="EMBL" id="UQC73446.1"/>
    </source>
</evidence>
<dbReference type="GeneID" id="73334153"/>
<keyword evidence="2" id="KW-1185">Reference proteome</keyword>
<proteinExistence type="predicted"/>